<evidence type="ECO:0000256" key="5">
    <source>
        <dbReference type="ARBA" id="ARBA00022525"/>
    </source>
</evidence>
<feature type="domain" description="Flagellar hook-associated protein FlgK helical" evidence="9">
    <location>
        <begin position="89"/>
        <end position="323"/>
    </location>
</feature>
<accession>A0A4S1WLD8</accession>
<dbReference type="GO" id="GO:0009425">
    <property type="term" value="C:bacterial-type flagellum basal body"/>
    <property type="evidence" value="ECO:0007669"/>
    <property type="project" value="UniProtKB-SubCell"/>
</dbReference>
<feature type="domain" description="Flagellar basal body rod protein N-terminal" evidence="7">
    <location>
        <begin position="9"/>
        <end position="36"/>
    </location>
</feature>
<dbReference type="GO" id="GO:0005198">
    <property type="term" value="F:structural molecule activity"/>
    <property type="evidence" value="ECO:0007669"/>
    <property type="project" value="InterPro"/>
</dbReference>
<dbReference type="AlphaFoldDB" id="A0A4S1WLD8"/>
<evidence type="ECO:0000259" key="9">
    <source>
        <dbReference type="Pfam" id="PF22638"/>
    </source>
</evidence>
<evidence type="ECO:0000313" key="11">
    <source>
        <dbReference type="Proteomes" id="UP000309848"/>
    </source>
</evidence>
<evidence type="ECO:0000256" key="4">
    <source>
        <dbReference type="ARBA" id="ARBA00016244"/>
    </source>
</evidence>
<reference evidence="10 11" key="1">
    <citation type="submission" date="2019-04" db="EMBL/GenBank/DDBJ databases">
        <title>Sphingomonas psychrotolerans sp. nov., isolated from soil in the Tianshan Mountains, Xinjiang, China.</title>
        <authorList>
            <person name="Luo Y."/>
            <person name="Sheng H."/>
        </authorList>
    </citation>
    <scope>NUCLEOTIDE SEQUENCE [LARGE SCALE GENOMIC DNA]</scope>
    <source>
        <strain evidence="10 11">KIS18-15</strain>
    </source>
</reference>
<dbReference type="GO" id="GO:0009424">
    <property type="term" value="C:bacterial-type flagellum hook"/>
    <property type="evidence" value="ECO:0007669"/>
    <property type="project" value="InterPro"/>
</dbReference>
<dbReference type="GO" id="GO:0005576">
    <property type="term" value="C:extracellular region"/>
    <property type="evidence" value="ECO:0007669"/>
    <property type="project" value="UniProtKB-SubCell"/>
</dbReference>
<comment type="similarity">
    <text evidence="3">Belongs to the flagella basal body rod proteins family.</text>
</comment>
<evidence type="ECO:0000259" key="7">
    <source>
        <dbReference type="Pfam" id="PF00460"/>
    </source>
</evidence>
<comment type="caution">
    <text evidence="10">The sequence shown here is derived from an EMBL/GenBank/DDBJ whole genome shotgun (WGS) entry which is preliminary data.</text>
</comment>
<keyword evidence="10" id="KW-0282">Flagellum</keyword>
<keyword evidence="6" id="KW-0975">Bacterial flagellum</keyword>
<evidence type="ECO:0000259" key="8">
    <source>
        <dbReference type="Pfam" id="PF06429"/>
    </source>
</evidence>
<dbReference type="Pfam" id="PF00460">
    <property type="entry name" value="Flg_bb_rod"/>
    <property type="match status" value="1"/>
</dbReference>
<organism evidence="10 11">
    <name type="scientific">Sphingomonas naasensis</name>
    <dbReference type="NCBI Taxonomy" id="1344951"/>
    <lineage>
        <taxon>Bacteria</taxon>
        <taxon>Pseudomonadati</taxon>
        <taxon>Pseudomonadota</taxon>
        <taxon>Alphaproteobacteria</taxon>
        <taxon>Sphingomonadales</taxon>
        <taxon>Sphingomonadaceae</taxon>
        <taxon>Sphingomonas</taxon>
    </lineage>
</organism>
<evidence type="ECO:0000256" key="6">
    <source>
        <dbReference type="ARBA" id="ARBA00023143"/>
    </source>
</evidence>
<dbReference type="InterPro" id="IPR010930">
    <property type="entry name" value="Flg_bb/hook_C_dom"/>
</dbReference>
<keyword evidence="5" id="KW-0964">Secreted</keyword>
<dbReference type="GO" id="GO:0044780">
    <property type="term" value="P:bacterial-type flagellum assembly"/>
    <property type="evidence" value="ECO:0007669"/>
    <property type="project" value="InterPro"/>
</dbReference>
<protein>
    <recommendedName>
        <fullName evidence="4">Flagellar hook-associated protein 1</fullName>
    </recommendedName>
</protein>
<dbReference type="RefSeq" id="WP_135983897.1">
    <property type="nucleotide sequence ID" value="NZ_JAASQM010000002.1"/>
</dbReference>
<dbReference type="EMBL" id="SRXU01000003">
    <property type="protein sequence ID" value="TGX43245.1"/>
    <property type="molecule type" value="Genomic_DNA"/>
</dbReference>
<dbReference type="InterPro" id="IPR053927">
    <property type="entry name" value="FlgK_helical"/>
</dbReference>
<evidence type="ECO:0000256" key="2">
    <source>
        <dbReference type="ARBA" id="ARBA00004613"/>
    </source>
</evidence>
<dbReference type="PRINTS" id="PR01005">
    <property type="entry name" value="FLGHOOKAP1"/>
</dbReference>
<dbReference type="Pfam" id="PF06429">
    <property type="entry name" value="Flg_bbr_C"/>
    <property type="match status" value="1"/>
</dbReference>
<proteinExistence type="inferred from homology"/>
<dbReference type="OrthoDB" id="7181295at2"/>
<name>A0A4S1WLD8_9SPHN</name>
<keyword evidence="10" id="KW-0969">Cilium</keyword>
<sequence length="698" mass="70926">MSLNSILGSAVSGLAAAQAGLKSVSNNIANVGVSGYARETVNLTTGVVSGQVSGVVVGEPSRVADRFLEANVYRRAGDYGRAEVTSGYLDRLQSLLGQPGAASGLPARLDAISSAAVAMTGSQSSAQTVAVFTSDVQDAIDSMQQLTTDVDGLRGDVESEVGYSVDKINSLLKRIHDLNSTVAQATGLGKNVGGAADQRMTAIEELSGLIAVNVREQPDGRVSIETANGGVLLDKRLRQLNYPNSGLGASQPIYPTIEIRFAEDSGAMGAATGEKLDSAAVGGKLGGLLDLRDRTLPAFSEQMGVLFSGLSEALNSVSNAGSTVPPPASLDGRQTGLVGGDRLGFTGAATFAVTKADGTLVAKTAIDFDAMPAGATIDDMVAAINAGLGGAGTATFTDGKLSIKANGSGNGVVVAQNETKPSARAGVGVSQYFGLNDIVRSDSSTLVPSGLATGDAHGFATGETAQIVLRDASGRALTSYTLTPSAGGTVGDLVAELNASPIGDFGDFSLDDRGRMRFEPKGALSGATLSVPSDSTDRFGTGRGFSAMLGLTGASSGLGDAQVRPEVLASPGKLPLARFQDSAAVGAKALGAGDTRGATAFVDKLAASLDLGKDGTTTIERFSSLLLGRAGLEASQAEGNLLDAAARRDDAVNRRDSFSGVNIDEELSMMVILQNSYSAAARVISTASEMYDTLLNMV</sequence>
<dbReference type="Pfam" id="PF22638">
    <property type="entry name" value="FlgK_D1"/>
    <property type="match status" value="1"/>
</dbReference>
<dbReference type="InterPro" id="IPR002371">
    <property type="entry name" value="FlgK"/>
</dbReference>
<dbReference type="PANTHER" id="PTHR30033">
    <property type="entry name" value="FLAGELLAR HOOK-ASSOCIATED PROTEIN 1"/>
    <property type="match status" value="1"/>
</dbReference>
<evidence type="ECO:0000256" key="1">
    <source>
        <dbReference type="ARBA" id="ARBA00004117"/>
    </source>
</evidence>
<keyword evidence="11" id="KW-1185">Reference proteome</keyword>
<comment type="subcellular location">
    <subcellularLocation>
        <location evidence="1">Bacterial flagellum basal body</location>
    </subcellularLocation>
    <subcellularLocation>
        <location evidence="2">Secreted</location>
    </subcellularLocation>
</comment>
<gene>
    <name evidence="10" type="ORF">E5A74_08725</name>
</gene>
<evidence type="ECO:0000256" key="3">
    <source>
        <dbReference type="ARBA" id="ARBA00009677"/>
    </source>
</evidence>
<feature type="domain" description="Flagellar basal-body/hook protein C-terminal" evidence="8">
    <location>
        <begin position="658"/>
        <end position="697"/>
    </location>
</feature>
<dbReference type="SUPFAM" id="SSF64518">
    <property type="entry name" value="Phase 1 flagellin"/>
    <property type="match status" value="1"/>
</dbReference>
<dbReference type="Proteomes" id="UP000309848">
    <property type="component" value="Unassembled WGS sequence"/>
</dbReference>
<dbReference type="InterPro" id="IPR001444">
    <property type="entry name" value="Flag_bb_rod_N"/>
</dbReference>
<dbReference type="PANTHER" id="PTHR30033:SF2">
    <property type="entry name" value="FLAGELLAR HOOK PROTEIN"/>
    <property type="match status" value="1"/>
</dbReference>
<keyword evidence="10" id="KW-0966">Cell projection</keyword>
<evidence type="ECO:0000313" key="10">
    <source>
        <dbReference type="EMBL" id="TGX43245.1"/>
    </source>
</evidence>